<accession>A0AAP2E514</accession>
<evidence type="ECO:0000313" key="2">
    <source>
        <dbReference type="EMBL" id="MBT1712449.1"/>
    </source>
</evidence>
<feature type="transmembrane region" description="Helical" evidence="1">
    <location>
        <begin position="107"/>
        <end position="125"/>
    </location>
</feature>
<keyword evidence="1" id="KW-0472">Membrane</keyword>
<reference evidence="2 3" key="1">
    <citation type="submission" date="2021-05" db="EMBL/GenBank/DDBJ databases">
        <title>A Polyphasic approach of four new species of the genus Ohtaekwangia: Ohtaekwangia histidinii sp. nov., Ohtaekwangia cretensis sp. nov., Ohtaekwangia indiensis sp. nov., Ohtaekwangia reichenbachii sp. nov. from diverse environment.</title>
        <authorList>
            <person name="Octaviana S."/>
        </authorList>
    </citation>
    <scope>NUCLEOTIDE SEQUENCE [LARGE SCALE GENOMIC DNA]</scope>
    <source>
        <strain evidence="2 3">PWU5</strain>
    </source>
</reference>
<dbReference type="EMBL" id="JAHESE010000072">
    <property type="protein sequence ID" value="MBT1712449.1"/>
    <property type="molecule type" value="Genomic_DNA"/>
</dbReference>
<keyword evidence="1" id="KW-0812">Transmembrane</keyword>
<evidence type="ECO:0000313" key="3">
    <source>
        <dbReference type="Proteomes" id="UP001319080"/>
    </source>
</evidence>
<feature type="transmembrane region" description="Helical" evidence="1">
    <location>
        <begin position="51"/>
        <end position="70"/>
    </location>
</feature>
<dbReference type="Proteomes" id="UP001319080">
    <property type="component" value="Unassembled WGS sequence"/>
</dbReference>
<evidence type="ECO:0000256" key="1">
    <source>
        <dbReference type="SAM" id="Phobius"/>
    </source>
</evidence>
<proteinExistence type="predicted"/>
<gene>
    <name evidence="2" type="ORF">KK062_29710</name>
</gene>
<dbReference type="RefSeq" id="WP_254088012.1">
    <property type="nucleotide sequence ID" value="NZ_JAHESE010000072.1"/>
</dbReference>
<keyword evidence="1" id="KW-1133">Transmembrane helix</keyword>
<organism evidence="2 3">
    <name type="scientific">Dawidia cretensis</name>
    <dbReference type="NCBI Taxonomy" id="2782350"/>
    <lineage>
        <taxon>Bacteria</taxon>
        <taxon>Pseudomonadati</taxon>
        <taxon>Bacteroidota</taxon>
        <taxon>Cytophagia</taxon>
        <taxon>Cytophagales</taxon>
        <taxon>Chryseotaleaceae</taxon>
        <taxon>Dawidia</taxon>
    </lineage>
</organism>
<comment type="caution">
    <text evidence="2">The sequence shown here is derived from an EMBL/GenBank/DDBJ whole genome shotgun (WGS) entry which is preliminary data.</text>
</comment>
<feature type="transmembrane region" description="Helical" evidence="1">
    <location>
        <begin position="12"/>
        <end position="31"/>
    </location>
</feature>
<keyword evidence="3" id="KW-1185">Reference proteome</keyword>
<name>A0AAP2E514_9BACT</name>
<dbReference type="AlphaFoldDB" id="A0AAP2E514"/>
<feature type="transmembrane region" description="Helical" evidence="1">
    <location>
        <begin position="77"/>
        <end position="95"/>
    </location>
</feature>
<sequence>MNKLVTYLESKEVIFHGALVLILLYVPHAGHLFMQMEHLDISVYGYTAFNWLYGIALAAVIEFIILIFIINGYRNTGKFYAVVSFFLNAFYYDYWFETIQNPTLVNIKLTSISFLICLVHSLSVWQLSELFFKRLAGEKEKVIEHWCPECEAGPFPNKRSLDGHISKAHKPSRQVQKNGVAAIKTKEIELHNL</sequence>
<protein>
    <submittedName>
        <fullName evidence="2">Uncharacterized protein</fullName>
    </submittedName>
</protein>